<proteinExistence type="predicted"/>
<feature type="region of interest" description="Disordered" evidence="1">
    <location>
        <begin position="93"/>
        <end position="116"/>
    </location>
</feature>
<feature type="compositionally biased region" description="Low complexity" evidence="1">
    <location>
        <begin position="96"/>
        <end position="116"/>
    </location>
</feature>
<evidence type="ECO:0000256" key="1">
    <source>
        <dbReference type="SAM" id="MobiDB-lite"/>
    </source>
</evidence>
<dbReference type="Proteomes" id="UP000001307">
    <property type="component" value="Unassembled WGS sequence"/>
</dbReference>
<dbReference type="EMBL" id="FN653016">
    <property type="protein sequence ID" value="CBY07191.1"/>
    <property type="molecule type" value="Genomic_DNA"/>
</dbReference>
<sequence>MGSSSDSEDIISYAETSQPKEIPWTLFLSSDRRMMRNLSRELSQKISSQNSPPQEDWSQYLNKKYDGFVQLCKDYPMGSFLGSNRQMMRRVTTRIAYSSESSTASSSASNSSDDRN</sequence>
<accession>E4WTB1</accession>
<reference evidence="2" key="1">
    <citation type="journal article" date="2010" name="Science">
        <title>Plasticity of animal genome architecture unmasked by rapid evolution of a pelagic tunicate.</title>
        <authorList>
            <person name="Denoeud F."/>
            <person name="Henriet S."/>
            <person name="Mungpakdee S."/>
            <person name="Aury J.M."/>
            <person name="Da Silva C."/>
            <person name="Brinkmann H."/>
            <person name="Mikhaleva J."/>
            <person name="Olsen L.C."/>
            <person name="Jubin C."/>
            <person name="Canestro C."/>
            <person name="Bouquet J.M."/>
            <person name="Danks G."/>
            <person name="Poulain J."/>
            <person name="Campsteijn C."/>
            <person name="Adamski M."/>
            <person name="Cross I."/>
            <person name="Yadetie F."/>
            <person name="Muffato M."/>
            <person name="Louis A."/>
            <person name="Butcher S."/>
            <person name="Tsagkogeorga G."/>
            <person name="Konrad A."/>
            <person name="Singh S."/>
            <person name="Jensen M.F."/>
            <person name="Cong E.H."/>
            <person name="Eikeseth-Otteraa H."/>
            <person name="Noel B."/>
            <person name="Anthouard V."/>
            <person name="Porcel B.M."/>
            <person name="Kachouri-Lafond R."/>
            <person name="Nishino A."/>
            <person name="Ugolini M."/>
            <person name="Chourrout P."/>
            <person name="Nishida H."/>
            <person name="Aasland R."/>
            <person name="Huzurbazar S."/>
            <person name="Westhof E."/>
            <person name="Delsuc F."/>
            <person name="Lehrach H."/>
            <person name="Reinhardt R."/>
            <person name="Weissenbach J."/>
            <person name="Roy S.W."/>
            <person name="Artiguenave F."/>
            <person name="Postlethwait J.H."/>
            <person name="Manak J.R."/>
            <person name="Thompson E.M."/>
            <person name="Jaillon O."/>
            <person name="Du Pasquier L."/>
            <person name="Boudinot P."/>
            <person name="Liberles D.A."/>
            <person name="Volff J.N."/>
            <person name="Philippe H."/>
            <person name="Lenhard B."/>
            <person name="Roest Crollius H."/>
            <person name="Wincker P."/>
            <person name="Chourrout D."/>
        </authorList>
    </citation>
    <scope>NUCLEOTIDE SEQUENCE [LARGE SCALE GENOMIC DNA]</scope>
</reference>
<evidence type="ECO:0000313" key="2">
    <source>
        <dbReference type="EMBL" id="CBY07191.1"/>
    </source>
</evidence>
<organism evidence="2">
    <name type="scientific">Oikopleura dioica</name>
    <name type="common">Tunicate</name>
    <dbReference type="NCBI Taxonomy" id="34765"/>
    <lineage>
        <taxon>Eukaryota</taxon>
        <taxon>Metazoa</taxon>
        <taxon>Chordata</taxon>
        <taxon>Tunicata</taxon>
        <taxon>Appendicularia</taxon>
        <taxon>Copelata</taxon>
        <taxon>Oikopleuridae</taxon>
        <taxon>Oikopleura</taxon>
    </lineage>
</organism>
<gene>
    <name evidence="2" type="ORF">GSOID_T00006279001</name>
</gene>
<name>E4WTB1_OIKDI</name>
<evidence type="ECO:0000313" key="3">
    <source>
        <dbReference type="Proteomes" id="UP000001307"/>
    </source>
</evidence>
<protein>
    <submittedName>
        <fullName evidence="2">Uncharacterized protein</fullName>
    </submittedName>
</protein>
<dbReference type="InParanoid" id="E4WTB1"/>
<keyword evidence="3" id="KW-1185">Reference proteome</keyword>
<dbReference type="AlphaFoldDB" id="E4WTB1"/>